<dbReference type="InterPro" id="IPR051051">
    <property type="entry name" value="E3_ubiq-ligase_TRIM/RNF"/>
</dbReference>
<evidence type="ECO:0000259" key="5">
    <source>
        <dbReference type="PROSITE" id="PS50188"/>
    </source>
</evidence>
<dbReference type="InterPro" id="IPR006574">
    <property type="entry name" value="PRY"/>
</dbReference>
<feature type="coiled-coil region" evidence="4">
    <location>
        <begin position="203"/>
        <end position="233"/>
    </location>
</feature>
<protein>
    <submittedName>
        <fullName evidence="6">Otopetrin 2</fullName>
    </submittedName>
</protein>
<evidence type="ECO:0000313" key="6">
    <source>
        <dbReference type="Ensembl" id="ENSSPAP00000004909.1"/>
    </source>
</evidence>
<dbReference type="InterPro" id="IPR043136">
    <property type="entry name" value="B30.2/SPRY_sf"/>
</dbReference>
<dbReference type="Gene3D" id="4.10.830.40">
    <property type="match status" value="1"/>
</dbReference>
<dbReference type="SUPFAM" id="SSF49899">
    <property type="entry name" value="Concanavalin A-like lectins/glucanases"/>
    <property type="match status" value="1"/>
</dbReference>
<dbReference type="InterPro" id="IPR003877">
    <property type="entry name" value="SPRY_dom"/>
</dbReference>
<evidence type="ECO:0000256" key="4">
    <source>
        <dbReference type="SAM" id="Coils"/>
    </source>
</evidence>
<dbReference type="Gene3D" id="3.30.160.60">
    <property type="entry name" value="Classic Zinc Finger"/>
    <property type="match status" value="1"/>
</dbReference>
<dbReference type="InterPro" id="IPR013320">
    <property type="entry name" value="ConA-like_dom_sf"/>
</dbReference>
<dbReference type="Pfam" id="PF25600">
    <property type="entry name" value="TRIM_CC"/>
    <property type="match status" value="1"/>
</dbReference>
<dbReference type="Gene3D" id="2.60.120.920">
    <property type="match status" value="1"/>
</dbReference>
<dbReference type="Ensembl" id="ENSSPAT00000005005.1">
    <property type="protein sequence ID" value="ENSSPAP00000004909.1"/>
    <property type="gene ID" value="ENSSPAG00000003811.1"/>
</dbReference>
<dbReference type="GeneTree" id="ENSGT00940000156691"/>
<reference evidence="6" key="1">
    <citation type="submission" date="2023-09" db="UniProtKB">
        <authorList>
            <consortium name="Ensembl"/>
        </authorList>
    </citation>
    <scope>IDENTIFICATION</scope>
</reference>
<dbReference type="SUPFAM" id="SSF57845">
    <property type="entry name" value="B-box zinc-binding domain"/>
    <property type="match status" value="1"/>
</dbReference>
<dbReference type="SMART" id="SM00449">
    <property type="entry name" value="SPRY"/>
    <property type="match status" value="1"/>
</dbReference>
<proteinExistence type="predicted"/>
<dbReference type="SMART" id="SM00589">
    <property type="entry name" value="PRY"/>
    <property type="match status" value="1"/>
</dbReference>
<dbReference type="PANTHER" id="PTHR25465:SF10">
    <property type="entry name" value="TRIPARTITE MOTIF-CONTAINING PROTEIN 16-RELATED"/>
    <property type="match status" value="1"/>
</dbReference>
<dbReference type="InterPro" id="IPR000315">
    <property type="entry name" value="Znf_B-box"/>
</dbReference>
<feature type="domain" description="B30.2/SPRY" evidence="5">
    <location>
        <begin position="308"/>
        <end position="501"/>
    </location>
</feature>
<evidence type="ECO:0000256" key="3">
    <source>
        <dbReference type="ARBA" id="ARBA00022833"/>
    </source>
</evidence>
<dbReference type="GO" id="GO:0005737">
    <property type="term" value="C:cytoplasm"/>
    <property type="evidence" value="ECO:0007669"/>
    <property type="project" value="UniProtKB-ARBA"/>
</dbReference>
<dbReference type="InterPro" id="IPR058030">
    <property type="entry name" value="TRIM8/14/16/25/29/45/65_CC"/>
</dbReference>
<dbReference type="AlphaFoldDB" id="A0A3B4ZET7"/>
<keyword evidence="1" id="KW-0479">Metal-binding</keyword>
<accession>A0A3B4ZET7</accession>
<organism evidence="6">
    <name type="scientific">Stegastes partitus</name>
    <name type="common">bicolor damselfish</name>
    <dbReference type="NCBI Taxonomy" id="144197"/>
    <lineage>
        <taxon>Eukaryota</taxon>
        <taxon>Metazoa</taxon>
        <taxon>Chordata</taxon>
        <taxon>Craniata</taxon>
        <taxon>Vertebrata</taxon>
        <taxon>Euteleostomi</taxon>
        <taxon>Actinopterygii</taxon>
        <taxon>Neopterygii</taxon>
        <taxon>Teleostei</taxon>
        <taxon>Neoteleostei</taxon>
        <taxon>Acanthomorphata</taxon>
        <taxon>Ovalentaria</taxon>
        <taxon>Pomacentridae</taxon>
        <taxon>Stegastes</taxon>
    </lineage>
</organism>
<dbReference type="InterPro" id="IPR001870">
    <property type="entry name" value="B30.2/SPRY"/>
</dbReference>
<keyword evidence="3" id="KW-0862">Zinc</keyword>
<dbReference type="CDD" id="cd19839">
    <property type="entry name" value="Bbox1_TRIM16"/>
    <property type="match status" value="1"/>
</dbReference>
<evidence type="ECO:0000256" key="2">
    <source>
        <dbReference type="ARBA" id="ARBA00022771"/>
    </source>
</evidence>
<dbReference type="PANTHER" id="PTHR25465">
    <property type="entry name" value="B-BOX DOMAIN CONTAINING"/>
    <property type="match status" value="1"/>
</dbReference>
<keyword evidence="2" id="KW-0863">Zinc-finger</keyword>
<dbReference type="CDD" id="cd19769">
    <property type="entry name" value="Bbox2_TRIM16-like"/>
    <property type="match status" value="1"/>
</dbReference>
<dbReference type="InterPro" id="IPR003879">
    <property type="entry name" value="Butyrophylin_SPRY"/>
</dbReference>
<name>A0A3B4ZET7_9TELE</name>
<dbReference type="PROSITE" id="PS50188">
    <property type="entry name" value="B302_SPRY"/>
    <property type="match status" value="1"/>
</dbReference>
<dbReference type="Pfam" id="PF13765">
    <property type="entry name" value="PRY"/>
    <property type="match status" value="1"/>
</dbReference>
<evidence type="ECO:0000256" key="1">
    <source>
        <dbReference type="ARBA" id="ARBA00022723"/>
    </source>
</evidence>
<dbReference type="SMART" id="SM00336">
    <property type="entry name" value="BBOX"/>
    <property type="match status" value="2"/>
</dbReference>
<dbReference type="Pfam" id="PF00643">
    <property type="entry name" value="zf-B_box"/>
    <property type="match status" value="1"/>
</dbReference>
<keyword evidence="4" id="KW-0175">Coiled coil</keyword>
<sequence length="501" mass="56902">MATLSSNNEENSKENQHTADIKEELEDTLLQQDVLCDSCMDSPSTALKSCLTCMVSYCEAHLRPHLENAKFQNHRLVDPLHDFDCQACEVHQLPLKRFCLMDGRCVCLDCESQEHEGHATASLEEARTQIETELQKKHKEISQSASAAEKAIGKLQDNNDLIKSSVQEVCVIAEQQFTRLHTTVEEARQGVMEGLEGEQKRALKQAEGIQAHLEQRRAELMKTLAQMNKLSKNKCDVDFLQEYSEWTKRELDACVPSVHINRMDHLTSYVQVVTDATQELCELILSTYKEKLKTICSSGNKSSIPESSLSPLPDPETREDFLKYTRSLTFDPDTTHNFLRLMEGNRKLTNTSPWQHSYPDHPSRFEYWRQAISLESLYLGRHYIEAELSGEGAHVGVTYKSIDRKGEESTSCITGNDFSWCMGRNSRGFSAWHASVETVLEVADITRIGLYLDFNRGSVSFYNVTGPVKLLHTYTADFIEPLYITVWLSKKDNVVSLVDAK</sequence>
<dbReference type="PRINTS" id="PR01407">
    <property type="entry name" value="BUTYPHLNCDUF"/>
</dbReference>
<dbReference type="Pfam" id="PF00622">
    <property type="entry name" value="SPRY"/>
    <property type="match status" value="1"/>
</dbReference>
<dbReference type="GO" id="GO:0008270">
    <property type="term" value="F:zinc ion binding"/>
    <property type="evidence" value="ECO:0007669"/>
    <property type="project" value="UniProtKB-KW"/>
</dbReference>